<protein>
    <recommendedName>
        <fullName evidence="3">Cell division protein ZapA</fullName>
    </recommendedName>
    <alternativeName>
        <fullName evidence="11">Z ring-associated protein ZapA</fullName>
    </alternativeName>
</protein>
<comment type="subunit">
    <text evidence="10">Homodimer. Interacts with FtsZ.</text>
</comment>
<keyword evidence="8" id="KW-0131">Cell cycle</keyword>
<dbReference type="Gene3D" id="3.30.160.880">
    <property type="entry name" value="Cell division protein ZapA protomer, N-terminal domain"/>
    <property type="match status" value="1"/>
</dbReference>
<dbReference type="GO" id="GO:0030428">
    <property type="term" value="C:cell septum"/>
    <property type="evidence" value="ECO:0007669"/>
    <property type="project" value="TreeGrafter"/>
</dbReference>
<evidence type="ECO:0000256" key="3">
    <source>
        <dbReference type="ARBA" id="ARBA00015195"/>
    </source>
</evidence>
<proteinExistence type="inferred from homology"/>
<comment type="function">
    <text evidence="9">Activator of cell division through the inhibition of FtsZ GTPase activity, therefore promoting FtsZ assembly into bundles of protofilaments necessary for the formation of the division Z ring. It is recruited early at mid-cell but it is not essential for cell division.</text>
</comment>
<evidence type="ECO:0000256" key="2">
    <source>
        <dbReference type="ARBA" id="ARBA00010074"/>
    </source>
</evidence>
<evidence type="ECO:0000256" key="7">
    <source>
        <dbReference type="ARBA" id="ARBA00023210"/>
    </source>
</evidence>
<keyword evidence="4" id="KW-0963">Cytoplasm</keyword>
<dbReference type="InterPro" id="IPR007838">
    <property type="entry name" value="Cell_div_ZapA-like"/>
</dbReference>
<dbReference type="RefSeq" id="WP_217693562.1">
    <property type="nucleotide sequence ID" value="NZ_CAJWBH010000011.1"/>
</dbReference>
<dbReference type="Pfam" id="PF05164">
    <property type="entry name" value="ZapA"/>
    <property type="match status" value="1"/>
</dbReference>
<dbReference type="EMBL" id="FTOH01000002">
    <property type="protein sequence ID" value="SIS50038.1"/>
    <property type="molecule type" value="Genomic_DNA"/>
</dbReference>
<evidence type="ECO:0000256" key="6">
    <source>
        <dbReference type="ARBA" id="ARBA00023054"/>
    </source>
</evidence>
<evidence type="ECO:0000256" key="9">
    <source>
        <dbReference type="ARBA" id="ARBA00024910"/>
    </source>
</evidence>
<dbReference type="GO" id="GO:0000917">
    <property type="term" value="P:division septum assembly"/>
    <property type="evidence" value="ECO:0007669"/>
    <property type="project" value="UniProtKB-KW"/>
</dbReference>
<evidence type="ECO:0000256" key="5">
    <source>
        <dbReference type="ARBA" id="ARBA00022618"/>
    </source>
</evidence>
<gene>
    <name evidence="13" type="ORF">SAMN05421686_10288</name>
</gene>
<dbReference type="GO" id="GO:0000921">
    <property type="term" value="P:septin ring assembly"/>
    <property type="evidence" value="ECO:0007669"/>
    <property type="project" value="TreeGrafter"/>
</dbReference>
<dbReference type="InterPro" id="IPR036192">
    <property type="entry name" value="Cell_div_ZapA-like_sf"/>
</dbReference>
<sequence>MAKTPNTVSLTIMEREYRINCPEGAESELREAANYLNDKMHEIREASSKAGKVLGADRIAVIAALNITHQLREAENGQVQVNSDIERLNKRVDALLEEDSQLEL</sequence>
<evidence type="ECO:0000256" key="11">
    <source>
        <dbReference type="ARBA" id="ARBA00033158"/>
    </source>
</evidence>
<dbReference type="GO" id="GO:0032153">
    <property type="term" value="C:cell division site"/>
    <property type="evidence" value="ECO:0007669"/>
    <property type="project" value="TreeGrafter"/>
</dbReference>
<feature type="coiled-coil region" evidence="12">
    <location>
        <begin position="71"/>
        <end position="98"/>
    </location>
</feature>
<evidence type="ECO:0000313" key="13">
    <source>
        <dbReference type="EMBL" id="SIS50038.1"/>
    </source>
</evidence>
<evidence type="ECO:0000256" key="8">
    <source>
        <dbReference type="ARBA" id="ARBA00023306"/>
    </source>
</evidence>
<name>A0A1N7JL25_9GAMM</name>
<keyword evidence="7" id="KW-0717">Septation</keyword>
<evidence type="ECO:0000313" key="14">
    <source>
        <dbReference type="Proteomes" id="UP000185639"/>
    </source>
</evidence>
<comment type="similarity">
    <text evidence="2">Belongs to the ZapA family. Type 1 subfamily.</text>
</comment>
<dbReference type="PANTHER" id="PTHR34981">
    <property type="entry name" value="CELL DIVISION PROTEIN ZAPA"/>
    <property type="match status" value="1"/>
</dbReference>
<keyword evidence="5 13" id="KW-0132">Cell division</keyword>
<dbReference type="Gene3D" id="1.20.5.50">
    <property type="match status" value="1"/>
</dbReference>
<dbReference type="SUPFAM" id="SSF102829">
    <property type="entry name" value="Cell division protein ZapA-like"/>
    <property type="match status" value="1"/>
</dbReference>
<evidence type="ECO:0000256" key="12">
    <source>
        <dbReference type="SAM" id="Coils"/>
    </source>
</evidence>
<evidence type="ECO:0000256" key="4">
    <source>
        <dbReference type="ARBA" id="ARBA00022490"/>
    </source>
</evidence>
<keyword evidence="14" id="KW-1185">Reference proteome</keyword>
<dbReference type="Proteomes" id="UP000185639">
    <property type="component" value="Unassembled WGS sequence"/>
</dbReference>
<dbReference type="GO" id="GO:0005829">
    <property type="term" value="C:cytosol"/>
    <property type="evidence" value="ECO:0007669"/>
    <property type="project" value="TreeGrafter"/>
</dbReference>
<evidence type="ECO:0000256" key="1">
    <source>
        <dbReference type="ARBA" id="ARBA00004496"/>
    </source>
</evidence>
<dbReference type="InterPro" id="IPR042233">
    <property type="entry name" value="Cell_div_ZapA_N"/>
</dbReference>
<organism evidence="13 14">
    <name type="scientific">Thalassolituus maritimus</name>
    <dbReference type="NCBI Taxonomy" id="484498"/>
    <lineage>
        <taxon>Bacteria</taxon>
        <taxon>Pseudomonadati</taxon>
        <taxon>Pseudomonadota</taxon>
        <taxon>Gammaproteobacteria</taxon>
        <taxon>Oceanospirillales</taxon>
        <taxon>Oceanospirillaceae</taxon>
        <taxon>Thalassolituus</taxon>
    </lineage>
</organism>
<dbReference type="STRING" id="484498.SAMN05421686_10288"/>
<dbReference type="AlphaFoldDB" id="A0A1N7JL25"/>
<reference evidence="14" key="1">
    <citation type="submission" date="2017-01" db="EMBL/GenBank/DDBJ databases">
        <authorList>
            <person name="Varghese N."/>
            <person name="Submissions S."/>
        </authorList>
    </citation>
    <scope>NUCLEOTIDE SEQUENCE [LARGE SCALE GENOMIC DNA]</scope>
    <source>
        <strain evidence="14">DSM 24913</strain>
    </source>
</reference>
<evidence type="ECO:0000256" key="10">
    <source>
        <dbReference type="ARBA" id="ARBA00026068"/>
    </source>
</evidence>
<comment type="subcellular location">
    <subcellularLocation>
        <location evidence="1">Cytoplasm</location>
    </subcellularLocation>
</comment>
<keyword evidence="6 12" id="KW-0175">Coiled coil</keyword>
<dbReference type="PANTHER" id="PTHR34981:SF1">
    <property type="entry name" value="CELL DIVISION PROTEIN ZAPA"/>
    <property type="match status" value="1"/>
</dbReference>
<accession>A0A1N7JL25</accession>
<dbReference type="GO" id="GO:0043093">
    <property type="term" value="P:FtsZ-dependent cytokinesis"/>
    <property type="evidence" value="ECO:0007669"/>
    <property type="project" value="TreeGrafter"/>
</dbReference>